<name>A0A4T9TAF8_9ACTN</name>
<proteinExistence type="predicted"/>
<dbReference type="Proteomes" id="UP000309454">
    <property type="component" value="Unassembled WGS sequence"/>
</dbReference>
<protein>
    <submittedName>
        <fullName evidence="2">Uncharacterized protein</fullName>
    </submittedName>
</protein>
<gene>
    <name evidence="2" type="ORF">E5982_02955</name>
</gene>
<reference evidence="2 3" key="1">
    <citation type="submission" date="2019-04" db="EMBL/GenBank/DDBJ databases">
        <title>Microbes associate with the intestines of laboratory mice.</title>
        <authorList>
            <person name="Navarre W."/>
            <person name="Wong E."/>
            <person name="Huang K.C."/>
            <person name="Tropini C."/>
            <person name="Ng K."/>
            <person name="Yu B."/>
        </authorList>
    </citation>
    <scope>NUCLEOTIDE SEQUENCE [LARGE SCALE GENOMIC DNA]</scope>
    <source>
        <strain evidence="2 3">NM48_B13</strain>
    </source>
</reference>
<evidence type="ECO:0000313" key="3">
    <source>
        <dbReference type="Proteomes" id="UP000309454"/>
    </source>
</evidence>
<dbReference type="EMBL" id="SSTM01000002">
    <property type="protein sequence ID" value="TJW11195.1"/>
    <property type="molecule type" value="Genomic_DNA"/>
</dbReference>
<feature type="transmembrane region" description="Helical" evidence="1">
    <location>
        <begin position="178"/>
        <end position="197"/>
    </location>
</feature>
<sequence length="276" mass="28605">MTSFPRTRAAEQLEARLCAHYAAQRTDGRPRGGAIGDEQQLRQLAALMAQERQGAAATPRPMGFVAFVASQVRFVPRWTWIVQAALMALALLLATGAQSAQAVAMGTSLIGGAAALAGLPSLLASKSFNTAELECACYFDCAGATAARLIVIGCSDALVLGCAALCIPLLGALSLLEVLLHLCPPFFAGAAGCLLIARRARPANTLPWALCWTAIVLACAYGFAAVAPVAYEGTSIAVWGCAALAAALWLAREAYLLLDCAARGLDALKATASPVW</sequence>
<keyword evidence="1" id="KW-0472">Membrane</keyword>
<keyword evidence="1" id="KW-0812">Transmembrane</keyword>
<dbReference type="OrthoDB" id="3174244at2"/>
<organism evidence="2 3">
    <name type="scientific">Parvibacter caecicola</name>
    <dbReference type="NCBI Taxonomy" id="747645"/>
    <lineage>
        <taxon>Bacteria</taxon>
        <taxon>Bacillati</taxon>
        <taxon>Actinomycetota</taxon>
        <taxon>Coriobacteriia</taxon>
        <taxon>Coriobacteriales</taxon>
        <taxon>Coriobacteriaceae</taxon>
        <taxon>Parvibacter</taxon>
    </lineage>
</organism>
<dbReference type="RefSeq" id="WP_136845415.1">
    <property type="nucleotide sequence ID" value="NZ_CAOKAH010000002.1"/>
</dbReference>
<evidence type="ECO:0000313" key="2">
    <source>
        <dbReference type="EMBL" id="TJW11195.1"/>
    </source>
</evidence>
<feature type="transmembrane region" description="Helical" evidence="1">
    <location>
        <begin position="236"/>
        <end position="258"/>
    </location>
</feature>
<keyword evidence="3" id="KW-1185">Reference proteome</keyword>
<comment type="caution">
    <text evidence="2">The sequence shown here is derived from an EMBL/GenBank/DDBJ whole genome shotgun (WGS) entry which is preliminary data.</text>
</comment>
<feature type="transmembrane region" description="Helical" evidence="1">
    <location>
        <begin position="103"/>
        <end position="123"/>
    </location>
</feature>
<accession>A0A4T9TAF8</accession>
<feature type="transmembrane region" description="Helical" evidence="1">
    <location>
        <begin position="149"/>
        <end position="172"/>
    </location>
</feature>
<evidence type="ECO:0000256" key="1">
    <source>
        <dbReference type="SAM" id="Phobius"/>
    </source>
</evidence>
<dbReference type="AlphaFoldDB" id="A0A4T9TAF8"/>
<keyword evidence="1" id="KW-1133">Transmembrane helix</keyword>
<feature type="transmembrane region" description="Helical" evidence="1">
    <location>
        <begin position="78"/>
        <end position="97"/>
    </location>
</feature>
<feature type="transmembrane region" description="Helical" evidence="1">
    <location>
        <begin position="209"/>
        <end position="230"/>
    </location>
</feature>